<evidence type="ECO:0000313" key="2">
    <source>
        <dbReference type="Proteomes" id="UP000616839"/>
    </source>
</evidence>
<dbReference type="RefSeq" id="WP_192143899.1">
    <property type="nucleotide sequence ID" value="NZ_JACYXZ010000003.1"/>
</dbReference>
<reference evidence="1" key="1">
    <citation type="submission" date="2020-09" db="EMBL/GenBank/DDBJ databases">
        <title>Nocardioides sp. strain MJB4 16S ribosomal RNA gene Genome sequencing and assembly.</title>
        <authorList>
            <person name="Kim I."/>
        </authorList>
    </citation>
    <scope>NUCLEOTIDE SEQUENCE</scope>
    <source>
        <strain evidence="1">MJB4</strain>
    </source>
</reference>
<keyword evidence="2" id="KW-1185">Reference proteome</keyword>
<organism evidence="1 2">
    <name type="scientific">Nocardioides donggukensis</name>
    <dbReference type="NCBI Taxonomy" id="2774019"/>
    <lineage>
        <taxon>Bacteria</taxon>
        <taxon>Bacillati</taxon>
        <taxon>Actinomycetota</taxon>
        <taxon>Actinomycetes</taxon>
        <taxon>Propionibacteriales</taxon>
        <taxon>Nocardioidaceae</taxon>
        <taxon>Nocardioides</taxon>
    </lineage>
</organism>
<evidence type="ECO:0000313" key="1">
    <source>
        <dbReference type="EMBL" id="MBD8870619.1"/>
    </source>
</evidence>
<dbReference type="EMBL" id="JACYXZ010000003">
    <property type="protein sequence ID" value="MBD8870619.1"/>
    <property type="molecule type" value="Genomic_DNA"/>
</dbReference>
<protein>
    <submittedName>
        <fullName evidence="1">Uncharacterized protein</fullName>
    </submittedName>
</protein>
<dbReference type="AlphaFoldDB" id="A0A927K5H9"/>
<accession>A0A927K5H9</accession>
<comment type="caution">
    <text evidence="1">The sequence shown here is derived from an EMBL/GenBank/DDBJ whole genome shotgun (WGS) entry which is preliminary data.</text>
</comment>
<name>A0A927K5H9_9ACTN</name>
<proteinExistence type="predicted"/>
<dbReference type="Proteomes" id="UP000616839">
    <property type="component" value="Unassembled WGS sequence"/>
</dbReference>
<sequence>MQTKSRGLTVTQAATLKRVVDGTHSTKRNIGNAERVILGALKNMGCIELDDKAAWRPTDDLHAAIPDLR</sequence>
<gene>
    <name evidence="1" type="ORF">IE331_13365</name>
</gene>